<dbReference type="Ensembl" id="ENSFHET00000019584.1">
    <property type="protein sequence ID" value="ENSFHEP00000029197.1"/>
    <property type="gene ID" value="ENSFHEG00000013855.1"/>
</dbReference>
<feature type="compositionally biased region" description="Basic and acidic residues" evidence="9">
    <location>
        <begin position="261"/>
        <end position="277"/>
    </location>
</feature>
<protein>
    <submittedName>
        <fullName evidence="11">DAZ interacting zinc finger protein 1</fullName>
    </submittedName>
</protein>
<evidence type="ECO:0000256" key="4">
    <source>
        <dbReference type="ARBA" id="ARBA00023054"/>
    </source>
</evidence>
<feature type="compositionally biased region" description="Basic and acidic residues" evidence="9">
    <location>
        <begin position="285"/>
        <end position="298"/>
    </location>
</feature>
<dbReference type="GO" id="GO:0005814">
    <property type="term" value="C:centriole"/>
    <property type="evidence" value="ECO:0007669"/>
    <property type="project" value="UniProtKB-SubCell"/>
</dbReference>
<evidence type="ECO:0000256" key="7">
    <source>
        <dbReference type="PROSITE-ProRule" id="PRU00042"/>
    </source>
</evidence>
<dbReference type="GO" id="GO:0006607">
    <property type="term" value="P:NLS-bearing protein import into nucleus"/>
    <property type="evidence" value="ECO:0007669"/>
    <property type="project" value="Ensembl"/>
</dbReference>
<proteinExistence type="inferred from homology"/>
<name>A0A3Q2QQU8_FUNHE</name>
<evidence type="ECO:0000313" key="12">
    <source>
        <dbReference type="Proteomes" id="UP000265000"/>
    </source>
</evidence>
<dbReference type="AlphaFoldDB" id="A0A3Q2QQU8"/>
<dbReference type="STRING" id="8078.ENSFHEP00000029197"/>
<accession>A0A3Q2QQU8</accession>
<comment type="subcellular location">
    <subcellularLocation>
        <location evidence="2">Cytoplasm</location>
        <location evidence="2">Cytoskeleton</location>
        <location evidence="2">Cilium basal body</location>
    </subcellularLocation>
    <subcellularLocation>
        <location evidence="1">Cytoplasm</location>
        <location evidence="1">Cytoskeleton</location>
        <location evidence="1">Microtubule organizing center</location>
        <location evidence="1">Centrosome</location>
        <location evidence="1">Centriole</location>
    </subcellularLocation>
</comment>
<evidence type="ECO:0000256" key="6">
    <source>
        <dbReference type="ARBA" id="ARBA00023273"/>
    </source>
</evidence>
<dbReference type="GO" id="GO:0030510">
    <property type="term" value="P:regulation of BMP signaling pathway"/>
    <property type="evidence" value="ECO:0007669"/>
    <property type="project" value="Ensembl"/>
</dbReference>
<dbReference type="PANTHER" id="PTHR21502">
    <property type="entry name" value="ZINC FINGER PROTEIN DZIP1"/>
    <property type="match status" value="1"/>
</dbReference>
<feature type="region of interest" description="Disordered" evidence="9">
    <location>
        <begin position="374"/>
        <end position="658"/>
    </location>
</feature>
<dbReference type="InterPro" id="IPR051241">
    <property type="entry name" value="DZIP_RILPL"/>
</dbReference>
<feature type="compositionally biased region" description="Low complexity" evidence="9">
    <location>
        <begin position="639"/>
        <end position="649"/>
    </location>
</feature>
<feature type="compositionally biased region" description="Low complexity" evidence="9">
    <location>
        <begin position="609"/>
        <end position="621"/>
    </location>
</feature>
<dbReference type="GO" id="GO:0003146">
    <property type="term" value="P:heart jogging"/>
    <property type="evidence" value="ECO:0007669"/>
    <property type="project" value="Ensembl"/>
</dbReference>
<feature type="region of interest" description="Disordered" evidence="9">
    <location>
        <begin position="1"/>
        <end position="22"/>
    </location>
</feature>
<evidence type="ECO:0000256" key="3">
    <source>
        <dbReference type="ARBA" id="ARBA00009131"/>
    </source>
</evidence>
<dbReference type="GO" id="GO:0031290">
    <property type="term" value="P:retinal ganglion cell axon guidance"/>
    <property type="evidence" value="ECO:0007669"/>
    <property type="project" value="Ensembl"/>
</dbReference>
<evidence type="ECO:0000256" key="2">
    <source>
        <dbReference type="ARBA" id="ARBA00004120"/>
    </source>
</evidence>
<comment type="similarity">
    <text evidence="3">Belongs to the DZIP C2H2-type zinc-finger protein family.</text>
</comment>
<dbReference type="GO" id="GO:0008589">
    <property type="term" value="P:regulation of smoothened signaling pathway"/>
    <property type="evidence" value="ECO:0007669"/>
    <property type="project" value="Ensembl"/>
</dbReference>
<dbReference type="GO" id="GO:0021984">
    <property type="term" value="P:adenohypophysis development"/>
    <property type="evidence" value="ECO:0007669"/>
    <property type="project" value="Ensembl"/>
</dbReference>
<dbReference type="GeneTree" id="ENSGT00940000156862"/>
<feature type="coiled-coil region" evidence="8">
    <location>
        <begin position="118"/>
        <end position="167"/>
    </location>
</feature>
<feature type="compositionally biased region" description="Acidic residues" evidence="9">
    <location>
        <begin position="430"/>
        <end position="443"/>
    </location>
</feature>
<evidence type="ECO:0000256" key="8">
    <source>
        <dbReference type="SAM" id="Coils"/>
    </source>
</evidence>
<feature type="compositionally biased region" description="Polar residues" evidence="9">
    <location>
        <begin position="375"/>
        <end position="388"/>
    </location>
</feature>
<evidence type="ECO:0000313" key="11">
    <source>
        <dbReference type="Ensembl" id="ENSFHEP00000029197.1"/>
    </source>
</evidence>
<keyword evidence="4 8" id="KW-0175">Coiled coil</keyword>
<feature type="domain" description="C2H2-type" evidence="10">
    <location>
        <begin position="179"/>
        <end position="207"/>
    </location>
</feature>
<dbReference type="GO" id="GO:0036064">
    <property type="term" value="C:ciliary basal body"/>
    <property type="evidence" value="ECO:0007669"/>
    <property type="project" value="Ensembl"/>
</dbReference>
<keyword evidence="5" id="KW-0206">Cytoskeleton</keyword>
<feature type="compositionally biased region" description="Basic and acidic residues" evidence="9">
    <location>
        <begin position="517"/>
        <end position="526"/>
    </location>
</feature>
<evidence type="ECO:0000256" key="5">
    <source>
        <dbReference type="ARBA" id="ARBA00023212"/>
    </source>
</evidence>
<dbReference type="PANTHER" id="PTHR21502:SF5">
    <property type="entry name" value="CILIUM ASSEMBLY PROTEIN DZIP1"/>
    <property type="match status" value="1"/>
</dbReference>
<dbReference type="GO" id="GO:0001568">
    <property type="term" value="P:blood vessel development"/>
    <property type="evidence" value="ECO:0007669"/>
    <property type="project" value="Ensembl"/>
</dbReference>
<dbReference type="GO" id="GO:0001947">
    <property type="term" value="P:heart looping"/>
    <property type="evidence" value="ECO:0007669"/>
    <property type="project" value="Ensembl"/>
</dbReference>
<dbReference type="GO" id="GO:0008270">
    <property type="term" value="F:zinc ion binding"/>
    <property type="evidence" value="ECO:0007669"/>
    <property type="project" value="UniProtKB-KW"/>
</dbReference>
<dbReference type="GO" id="GO:0035082">
    <property type="term" value="P:axoneme assembly"/>
    <property type="evidence" value="ECO:0007669"/>
    <property type="project" value="Ensembl"/>
</dbReference>
<dbReference type="InterPro" id="IPR013087">
    <property type="entry name" value="Znf_C2H2_type"/>
</dbReference>
<sequence>THSSAGIPSLLNSPLGQPSANAPPGMAPAAFLPFKFSPRRESVDWRRISAVDVDLVVSQLDVDALQEHIGAVTLCSLDGERCQRCQSPLDPALIKLLRLAQLTVEWLLHCQEVLSLNLRAAEERLVAAGREREQLLEQHKKREEKQEEKAKALMAELKQRKKVIKTQQSLLAPRIISCHKCVHCDKSFLNPFFLQNHMQRRHPDEYQTRKSIGPSSGIRKYPYRLGFFNSLSQYHHKPQRSVNTSARFLVFFLPPTPDSSISERRPLASKHVSEPAKKQKATASAEKKNPGIKKETRAELERSVSQRLESLGVKPVRERDLSVNLFFFFSPPHVHFYSHVPLLRAREISWSLCLQRSSLPFAFNGYPLSAMQVRPRTSSLPSRASQATPAPAVKQPKTPQPAPRTKAFVQPKTSTPNMKTPLRMTPPFSSDEESEEEDSDMEEESAHEQRDGSSGPRSKQATAAELRAGKPTPVLSRQTAVSRSSSSKPQKAGASPATTESEDDQDDWSDVSEILEIEPRQLHGFKDQNGNIDKGNHNKGRKVETQLAERAAKKPAGGVSILPGRQDEVQELSLTDLEESSDWVVSSLEDKQEAPKPASLPGSGPLRKSLNSSSTSVWGSSTGKGAKSGLTEAGTGSTLKSSLCSLSDISDSEDMSNK</sequence>
<feature type="compositionally biased region" description="Acidic residues" evidence="9">
    <location>
        <begin position="500"/>
        <end position="516"/>
    </location>
</feature>
<dbReference type="InterPro" id="IPR032714">
    <property type="entry name" value="DZIP1_N"/>
</dbReference>
<dbReference type="PROSITE" id="PS00028">
    <property type="entry name" value="ZINC_FINGER_C2H2_1"/>
    <property type="match status" value="1"/>
</dbReference>
<dbReference type="Proteomes" id="UP000265000">
    <property type="component" value="Unplaced"/>
</dbReference>
<keyword evidence="6" id="KW-0966">Cell projection</keyword>
<reference evidence="11" key="1">
    <citation type="submission" date="2025-08" db="UniProtKB">
        <authorList>
            <consortium name="Ensembl"/>
        </authorList>
    </citation>
    <scope>IDENTIFICATION</scope>
</reference>
<evidence type="ECO:0000256" key="9">
    <source>
        <dbReference type="SAM" id="MobiDB-lite"/>
    </source>
</evidence>
<dbReference type="GO" id="GO:0005737">
    <property type="term" value="C:cytoplasm"/>
    <property type="evidence" value="ECO:0007669"/>
    <property type="project" value="Ensembl"/>
</dbReference>
<dbReference type="GO" id="GO:0005634">
    <property type="term" value="C:nucleus"/>
    <property type="evidence" value="ECO:0007669"/>
    <property type="project" value="Ensembl"/>
</dbReference>
<evidence type="ECO:0000256" key="1">
    <source>
        <dbReference type="ARBA" id="ARBA00004114"/>
    </source>
</evidence>
<dbReference type="PROSITE" id="PS50157">
    <property type="entry name" value="ZINC_FINGER_C2H2_2"/>
    <property type="match status" value="1"/>
</dbReference>
<evidence type="ECO:0000259" key="10">
    <source>
        <dbReference type="PROSITE" id="PS50157"/>
    </source>
</evidence>
<keyword evidence="12" id="KW-1185">Reference proteome</keyword>
<reference evidence="11" key="2">
    <citation type="submission" date="2025-09" db="UniProtKB">
        <authorList>
            <consortium name="Ensembl"/>
        </authorList>
    </citation>
    <scope>IDENTIFICATION</scope>
</reference>
<keyword evidence="7" id="KW-0863">Zinc-finger</keyword>
<organism evidence="11 12">
    <name type="scientific">Fundulus heteroclitus</name>
    <name type="common">Killifish</name>
    <name type="synonym">Mummichog</name>
    <dbReference type="NCBI Taxonomy" id="8078"/>
    <lineage>
        <taxon>Eukaryota</taxon>
        <taxon>Metazoa</taxon>
        <taxon>Chordata</taxon>
        <taxon>Craniata</taxon>
        <taxon>Vertebrata</taxon>
        <taxon>Euteleostomi</taxon>
        <taxon>Actinopterygii</taxon>
        <taxon>Neopterygii</taxon>
        <taxon>Teleostei</taxon>
        <taxon>Neoteleostei</taxon>
        <taxon>Acanthomorphata</taxon>
        <taxon>Ovalentaria</taxon>
        <taxon>Atherinomorphae</taxon>
        <taxon>Cyprinodontiformes</taxon>
        <taxon>Fundulidae</taxon>
        <taxon>Fundulus</taxon>
    </lineage>
</organism>
<keyword evidence="5" id="KW-0963">Cytoplasm</keyword>
<dbReference type="GO" id="GO:0097730">
    <property type="term" value="C:non-motile cilium"/>
    <property type="evidence" value="ECO:0007669"/>
    <property type="project" value="Ensembl"/>
</dbReference>
<keyword evidence="7" id="KW-0479">Metal-binding</keyword>
<dbReference type="Pfam" id="PF13815">
    <property type="entry name" value="Dzip-like_N"/>
    <property type="match status" value="1"/>
</dbReference>
<feature type="compositionally biased region" description="Polar residues" evidence="9">
    <location>
        <begin position="1"/>
        <end position="20"/>
    </location>
</feature>
<keyword evidence="7" id="KW-0862">Zinc</keyword>
<feature type="region of interest" description="Disordered" evidence="9">
    <location>
        <begin position="259"/>
        <end position="298"/>
    </location>
</feature>